<evidence type="ECO:0008006" key="5">
    <source>
        <dbReference type="Google" id="ProtNLM"/>
    </source>
</evidence>
<gene>
    <name evidence="3" type="ORF">DMH04_21055</name>
</gene>
<feature type="transmembrane region" description="Helical" evidence="2">
    <location>
        <begin position="698"/>
        <end position="719"/>
    </location>
</feature>
<dbReference type="Proteomes" id="UP000287547">
    <property type="component" value="Unassembled WGS sequence"/>
</dbReference>
<dbReference type="OrthoDB" id="5194370at2"/>
<evidence type="ECO:0000256" key="2">
    <source>
        <dbReference type="SAM" id="Phobius"/>
    </source>
</evidence>
<evidence type="ECO:0000313" key="3">
    <source>
        <dbReference type="EMBL" id="RSM84598.1"/>
    </source>
</evidence>
<evidence type="ECO:0000313" key="4">
    <source>
        <dbReference type="Proteomes" id="UP000287547"/>
    </source>
</evidence>
<dbReference type="RefSeq" id="WP_037259669.1">
    <property type="nucleotide sequence ID" value="NZ_QHKI01000016.1"/>
</dbReference>
<feature type="region of interest" description="Disordered" evidence="1">
    <location>
        <begin position="1"/>
        <end position="23"/>
    </location>
</feature>
<reference evidence="3 4" key="1">
    <citation type="submission" date="2018-05" db="EMBL/GenBank/DDBJ databases">
        <title>Evolution of GPA BGCs.</title>
        <authorList>
            <person name="Waglechner N."/>
            <person name="Wright G.D."/>
        </authorList>
    </citation>
    <scope>NUCLEOTIDE SEQUENCE [LARGE SCALE GENOMIC DNA]</scope>
    <source>
        <strain evidence="3 4">A82846</strain>
    </source>
</reference>
<organism evidence="3 4">
    <name type="scientific">Kibdelosporangium aridum</name>
    <dbReference type="NCBI Taxonomy" id="2030"/>
    <lineage>
        <taxon>Bacteria</taxon>
        <taxon>Bacillati</taxon>
        <taxon>Actinomycetota</taxon>
        <taxon>Actinomycetes</taxon>
        <taxon>Pseudonocardiales</taxon>
        <taxon>Pseudonocardiaceae</taxon>
        <taxon>Kibdelosporangium</taxon>
    </lineage>
</organism>
<proteinExistence type="predicted"/>
<accession>A0A428Z9D7</accession>
<keyword evidence="2" id="KW-0812">Transmembrane</keyword>
<dbReference type="AlphaFoldDB" id="A0A428Z9D7"/>
<name>A0A428Z9D7_KIBAR</name>
<feature type="transmembrane region" description="Helical" evidence="2">
    <location>
        <begin position="637"/>
        <end position="654"/>
    </location>
</feature>
<comment type="caution">
    <text evidence="3">The sequence shown here is derived from an EMBL/GenBank/DDBJ whole genome shotgun (WGS) entry which is preliminary data.</text>
</comment>
<protein>
    <recommendedName>
        <fullName evidence="5">Oxidoreductase</fullName>
    </recommendedName>
</protein>
<keyword evidence="2" id="KW-1133">Transmembrane helix</keyword>
<keyword evidence="2" id="KW-0472">Membrane</keyword>
<sequence length="726" mass="78997">MSVNRGGSSAEEPPLDVSDPHPGKWAHMPAGDVVRRVIEPDGAGLRWRRRPASPPVIVVEDKFLTGTLNLRALEFPYVLEFYRCRFEQAPDLRQAKLAGLEFRDCWLPGLHAKNMRCDNDLVLVSTTVDGSIDFVDTQIEGSLNLTGSKIGNHTGRALSADRLVLAGAFLANNLVARGEMRMPGLRAGGNVNFSGAALDNAEGYALNGYGIHVGGNLLCGIDPTTGARFSSTGWLFLPATRVESDFSLRGAELNHGDTTGVEITGDPGFDVTATLIADRLRVEGNLELDRGLRSNGTLRIVNGVIGGSLRLSSADIDVSDEQEPPWPHRALHLDGTQISGDFDARSIRLAGQARLVDVTISGNLLLDGANLRNPESDVILGRRFSVGGNLDGRFVEAAGCLSLQGAKIGANMDLRGTRLIEPGKNMRTGDVAPSVDIRAATIGRDLILAAGHRPFAAHGGVRMHRAEIGREANFDGAILGSGLGGTALNAHGMVAQELVLTVGQAPRGRVTLRHARCTSLADNEKFWDGTGRIDLEDFRYEALAVPIDLKDDKKVRIRLRWLRNSMQGHYSPGPYDQLAAVFRATGNEEHAHTVLIEKHKWRYVALAEGMRVLWPGVRFWSWLQRSMVGYGYRPTRALVWLLVCLVLGSVWFALRGEPNEINSDDTLIWNPVLYTLDLLVPIIDFGNKNRWQAPGASQWVATGLIATGWILATTAAAGLTRMLRRN</sequence>
<feature type="transmembrane region" description="Helical" evidence="2">
    <location>
        <begin position="666"/>
        <end position="686"/>
    </location>
</feature>
<dbReference type="EMBL" id="QHKI01000016">
    <property type="protein sequence ID" value="RSM84598.1"/>
    <property type="molecule type" value="Genomic_DNA"/>
</dbReference>
<evidence type="ECO:0000256" key="1">
    <source>
        <dbReference type="SAM" id="MobiDB-lite"/>
    </source>
</evidence>